<dbReference type="Proteomes" id="UP000789366">
    <property type="component" value="Unassembled WGS sequence"/>
</dbReference>
<proteinExistence type="predicted"/>
<accession>A0ACA9KHU8</accession>
<reference evidence="1" key="1">
    <citation type="submission" date="2021-06" db="EMBL/GenBank/DDBJ databases">
        <authorList>
            <person name="Kallberg Y."/>
            <person name="Tangrot J."/>
            <person name="Rosling A."/>
        </authorList>
    </citation>
    <scope>NUCLEOTIDE SEQUENCE</scope>
    <source>
        <strain evidence="1">28 12/20/2015</strain>
    </source>
</reference>
<sequence>MLEQIEAGNLIQDLKMNDLQAILYIIKSFSDNLCETNDSELRDLISSLDMLCLSNVVYEVLSENRAIKELAYMFKSDKNTEAMNEENTEALDEKMDDSIEPALISSSLALNSLESV</sequence>
<protein>
    <submittedName>
        <fullName evidence="1">1189_t:CDS:1</fullName>
    </submittedName>
</protein>
<evidence type="ECO:0000313" key="2">
    <source>
        <dbReference type="Proteomes" id="UP000789366"/>
    </source>
</evidence>
<organism evidence="1 2">
    <name type="scientific">Cetraspora pellucida</name>
    <dbReference type="NCBI Taxonomy" id="1433469"/>
    <lineage>
        <taxon>Eukaryota</taxon>
        <taxon>Fungi</taxon>
        <taxon>Fungi incertae sedis</taxon>
        <taxon>Mucoromycota</taxon>
        <taxon>Glomeromycotina</taxon>
        <taxon>Glomeromycetes</taxon>
        <taxon>Diversisporales</taxon>
        <taxon>Gigasporaceae</taxon>
        <taxon>Cetraspora</taxon>
    </lineage>
</organism>
<keyword evidence="2" id="KW-1185">Reference proteome</keyword>
<dbReference type="EMBL" id="CAJVPW010001052">
    <property type="protein sequence ID" value="CAG8473966.1"/>
    <property type="molecule type" value="Genomic_DNA"/>
</dbReference>
<name>A0ACA9KHU8_9GLOM</name>
<comment type="caution">
    <text evidence="1">The sequence shown here is derived from an EMBL/GenBank/DDBJ whole genome shotgun (WGS) entry which is preliminary data.</text>
</comment>
<evidence type="ECO:0000313" key="1">
    <source>
        <dbReference type="EMBL" id="CAG8473966.1"/>
    </source>
</evidence>
<gene>
    <name evidence="1" type="ORF">SPELUC_LOCUS1824</name>
</gene>